<feature type="transmembrane region" description="Helical" evidence="9">
    <location>
        <begin position="49"/>
        <end position="70"/>
    </location>
</feature>
<dbReference type="InterPro" id="IPR013525">
    <property type="entry name" value="ABC2_TM"/>
</dbReference>
<dbReference type="PROSITE" id="PS51012">
    <property type="entry name" value="ABC_TM2"/>
    <property type="match status" value="1"/>
</dbReference>
<feature type="domain" description="ABC transmembrane type-2" evidence="10">
    <location>
        <begin position="51"/>
        <end position="280"/>
    </location>
</feature>
<keyword evidence="3 9" id="KW-0813">Transport</keyword>
<dbReference type="InterPro" id="IPR047817">
    <property type="entry name" value="ABC2_TM_bact-type"/>
</dbReference>
<name>A0A1M6GK32_9FLAO</name>
<evidence type="ECO:0000256" key="1">
    <source>
        <dbReference type="ARBA" id="ARBA00004429"/>
    </source>
</evidence>
<keyword evidence="12" id="KW-1185">Reference proteome</keyword>
<dbReference type="Proteomes" id="UP000184172">
    <property type="component" value="Unassembled WGS sequence"/>
</dbReference>
<evidence type="ECO:0000256" key="8">
    <source>
        <dbReference type="ARBA" id="ARBA00023136"/>
    </source>
</evidence>
<dbReference type="OrthoDB" id="9786910at2"/>
<organism evidence="11 12">
    <name type="scientific">Aequorivita viscosa</name>
    <dbReference type="NCBI Taxonomy" id="797419"/>
    <lineage>
        <taxon>Bacteria</taxon>
        <taxon>Pseudomonadati</taxon>
        <taxon>Bacteroidota</taxon>
        <taxon>Flavobacteriia</taxon>
        <taxon>Flavobacteriales</taxon>
        <taxon>Flavobacteriaceae</taxon>
        <taxon>Aequorivita</taxon>
    </lineage>
</organism>
<dbReference type="PANTHER" id="PTHR30413">
    <property type="entry name" value="INNER MEMBRANE TRANSPORT PERMEASE"/>
    <property type="match status" value="1"/>
</dbReference>
<dbReference type="GO" id="GO:0005886">
    <property type="term" value="C:plasma membrane"/>
    <property type="evidence" value="ECO:0007669"/>
    <property type="project" value="UniProtKB-SubCell"/>
</dbReference>
<feature type="transmembrane region" description="Helical" evidence="9">
    <location>
        <begin position="198"/>
        <end position="217"/>
    </location>
</feature>
<evidence type="ECO:0000256" key="5">
    <source>
        <dbReference type="ARBA" id="ARBA00022519"/>
    </source>
</evidence>
<keyword evidence="7 9" id="KW-1133">Transmembrane helix</keyword>
<evidence type="ECO:0000256" key="4">
    <source>
        <dbReference type="ARBA" id="ARBA00022475"/>
    </source>
</evidence>
<evidence type="ECO:0000256" key="2">
    <source>
        <dbReference type="ARBA" id="ARBA00007783"/>
    </source>
</evidence>
<dbReference type="STRING" id="797419.SAMN05216556_1119"/>
<keyword evidence="4 9" id="KW-1003">Cell membrane</keyword>
<evidence type="ECO:0000256" key="9">
    <source>
        <dbReference type="RuleBase" id="RU361157"/>
    </source>
</evidence>
<accession>A0A1M6GK32</accession>
<gene>
    <name evidence="11" type="ORF">SAMN04487908_109104</name>
</gene>
<evidence type="ECO:0000256" key="6">
    <source>
        <dbReference type="ARBA" id="ARBA00022692"/>
    </source>
</evidence>
<evidence type="ECO:0000313" key="11">
    <source>
        <dbReference type="EMBL" id="SHJ10276.1"/>
    </source>
</evidence>
<dbReference type="GO" id="GO:0015920">
    <property type="term" value="P:lipopolysaccharide transport"/>
    <property type="evidence" value="ECO:0007669"/>
    <property type="project" value="TreeGrafter"/>
</dbReference>
<sequence length="288" mass="32633">MSFEKNDAWLYEITSEKKAFDLNLKEVWRYRDLLILFVKRDITTLYKQTILGPLWFLIEPLFTSVIFTLVFNNLGNISTGGIPPFLFNLTGITLWNYFATCFTGTSDTFNKNANIFGKVYFPRVIMPMSVTISNLVKFGIQLLILISFYIYFVLSGANISPNYFIFLFPLLVVMMALTGLGLGMITSAMTTKYRDLKILVGFAVSLLMYISAVPYPIEVAREKLPAFAANIITYNPLSQILEGFRFMVLNTGSFSWGGALYALAFAIGIFFLGLIIFNRTEKSFIDTV</sequence>
<feature type="transmembrane region" description="Helical" evidence="9">
    <location>
        <begin position="82"/>
        <end position="103"/>
    </location>
</feature>
<evidence type="ECO:0000313" key="12">
    <source>
        <dbReference type="Proteomes" id="UP000184172"/>
    </source>
</evidence>
<dbReference type="PANTHER" id="PTHR30413:SF8">
    <property type="entry name" value="TRANSPORT PERMEASE PROTEIN"/>
    <property type="match status" value="1"/>
</dbReference>
<proteinExistence type="inferred from homology"/>
<dbReference type="RefSeq" id="WP_073217392.1">
    <property type="nucleotide sequence ID" value="NZ_FNNS01000011.1"/>
</dbReference>
<evidence type="ECO:0000256" key="7">
    <source>
        <dbReference type="ARBA" id="ARBA00022989"/>
    </source>
</evidence>
<protein>
    <recommendedName>
        <fullName evidence="9">Transport permease protein</fullName>
    </recommendedName>
</protein>
<comment type="subcellular location">
    <subcellularLocation>
        <location evidence="1">Cell inner membrane</location>
        <topology evidence="1">Multi-pass membrane protein</topology>
    </subcellularLocation>
    <subcellularLocation>
        <location evidence="9">Cell membrane</location>
        <topology evidence="9">Multi-pass membrane protein</topology>
    </subcellularLocation>
</comment>
<keyword evidence="6 9" id="KW-0812">Transmembrane</keyword>
<dbReference type="AlphaFoldDB" id="A0A1M6GK32"/>
<reference evidence="12" key="1">
    <citation type="submission" date="2016-11" db="EMBL/GenBank/DDBJ databases">
        <authorList>
            <person name="Varghese N."/>
            <person name="Submissions S."/>
        </authorList>
    </citation>
    <scope>NUCLEOTIDE SEQUENCE [LARGE SCALE GENOMIC DNA]</scope>
    <source>
        <strain evidence="12">DSM 26349</strain>
    </source>
</reference>
<feature type="transmembrane region" description="Helical" evidence="9">
    <location>
        <begin position="254"/>
        <end position="277"/>
    </location>
</feature>
<keyword evidence="5" id="KW-0997">Cell inner membrane</keyword>
<feature type="transmembrane region" description="Helical" evidence="9">
    <location>
        <begin position="163"/>
        <end position="186"/>
    </location>
</feature>
<dbReference type="GO" id="GO:0140359">
    <property type="term" value="F:ABC-type transporter activity"/>
    <property type="evidence" value="ECO:0007669"/>
    <property type="project" value="InterPro"/>
</dbReference>
<evidence type="ECO:0000259" key="10">
    <source>
        <dbReference type="PROSITE" id="PS51012"/>
    </source>
</evidence>
<feature type="transmembrane region" description="Helical" evidence="9">
    <location>
        <begin position="124"/>
        <end position="151"/>
    </location>
</feature>
<dbReference type="Pfam" id="PF01061">
    <property type="entry name" value="ABC2_membrane"/>
    <property type="match status" value="1"/>
</dbReference>
<evidence type="ECO:0000256" key="3">
    <source>
        <dbReference type="ARBA" id="ARBA00022448"/>
    </source>
</evidence>
<keyword evidence="8 9" id="KW-0472">Membrane</keyword>
<comment type="similarity">
    <text evidence="2 9">Belongs to the ABC-2 integral membrane protein family.</text>
</comment>
<dbReference type="EMBL" id="FQYV01000009">
    <property type="protein sequence ID" value="SHJ10276.1"/>
    <property type="molecule type" value="Genomic_DNA"/>
</dbReference>